<gene>
    <name evidence="2" type="ORF">GCM10007890_19380</name>
</gene>
<dbReference type="EMBL" id="BSPL01000013">
    <property type="protein sequence ID" value="GLS69925.1"/>
    <property type="molecule type" value="Genomic_DNA"/>
</dbReference>
<evidence type="ECO:0000313" key="2">
    <source>
        <dbReference type="EMBL" id="GLS69925.1"/>
    </source>
</evidence>
<comment type="caution">
    <text evidence="2">The sequence shown here is derived from an EMBL/GenBank/DDBJ whole genome shotgun (WGS) entry which is preliminary data.</text>
</comment>
<proteinExistence type="predicted"/>
<keyword evidence="1" id="KW-0472">Membrane</keyword>
<sequence>MRAKPATTGTRVACVSHIRRSAVAEHAVTDLSLRLNRLSLGLILGPVAAEATVLLGIFWL</sequence>
<keyword evidence="3" id="KW-1185">Reference proteome</keyword>
<protein>
    <submittedName>
        <fullName evidence="2">Uncharacterized protein</fullName>
    </submittedName>
</protein>
<dbReference type="Proteomes" id="UP001157440">
    <property type="component" value="Unassembled WGS sequence"/>
</dbReference>
<keyword evidence="1" id="KW-0812">Transmembrane</keyword>
<name>A0AA37WQ93_9HYPH</name>
<evidence type="ECO:0000256" key="1">
    <source>
        <dbReference type="SAM" id="Phobius"/>
    </source>
</evidence>
<feature type="transmembrane region" description="Helical" evidence="1">
    <location>
        <begin position="38"/>
        <end position="59"/>
    </location>
</feature>
<organism evidence="2 3">
    <name type="scientific">Methylobacterium tardum</name>
    <dbReference type="NCBI Taxonomy" id="374432"/>
    <lineage>
        <taxon>Bacteria</taxon>
        <taxon>Pseudomonadati</taxon>
        <taxon>Pseudomonadota</taxon>
        <taxon>Alphaproteobacteria</taxon>
        <taxon>Hyphomicrobiales</taxon>
        <taxon>Methylobacteriaceae</taxon>
        <taxon>Methylobacterium</taxon>
    </lineage>
</organism>
<dbReference type="AlphaFoldDB" id="A0AA37WQ93"/>
<keyword evidence="1" id="KW-1133">Transmembrane helix</keyword>
<accession>A0AA37WQ93</accession>
<evidence type="ECO:0000313" key="3">
    <source>
        <dbReference type="Proteomes" id="UP001157440"/>
    </source>
</evidence>
<reference evidence="3" key="1">
    <citation type="journal article" date="2019" name="Int. J. Syst. Evol. Microbiol.">
        <title>The Global Catalogue of Microorganisms (GCM) 10K type strain sequencing project: providing services to taxonomists for standard genome sequencing and annotation.</title>
        <authorList>
            <consortium name="The Broad Institute Genomics Platform"/>
            <consortium name="The Broad Institute Genome Sequencing Center for Infectious Disease"/>
            <person name="Wu L."/>
            <person name="Ma J."/>
        </authorList>
    </citation>
    <scope>NUCLEOTIDE SEQUENCE [LARGE SCALE GENOMIC DNA]</scope>
    <source>
        <strain evidence="3">NBRC 103632</strain>
    </source>
</reference>